<dbReference type="PROSITE" id="PS50181">
    <property type="entry name" value="FBOX"/>
    <property type="match status" value="1"/>
</dbReference>
<dbReference type="Gene3D" id="1.20.1280.50">
    <property type="match status" value="1"/>
</dbReference>
<dbReference type="OrthoDB" id="2095648at2759"/>
<dbReference type="Gene3D" id="3.80.10.10">
    <property type="entry name" value="Ribonuclease Inhibitor"/>
    <property type="match status" value="1"/>
</dbReference>
<feature type="domain" description="F-box" evidence="1">
    <location>
        <begin position="17"/>
        <end position="64"/>
    </location>
</feature>
<reference evidence="2" key="1">
    <citation type="journal article" date="2021" name="Nat. Commun.">
        <title>Genomic analyses provide insights into spinach domestication and the genetic basis of agronomic traits.</title>
        <authorList>
            <person name="Cai X."/>
            <person name="Sun X."/>
            <person name="Xu C."/>
            <person name="Sun H."/>
            <person name="Wang X."/>
            <person name="Ge C."/>
            <person name="Zhang Z."/>
            <person name="Wang Q."/>
            <person name="Fei Z."/>
            <person name="Jiao C."/>
            <person name="Wang Q."/>
        </authorList>
    </citation>
    <scope>NUCLEOTIDE SEQUENCE [LARGE SCALE GENOMIC DNA]</scope>
    <source>
        <strain evidence="2">cv. Varoflay</strain>
    </source>
</reference>
<dbReference type="RefSeq" id="XP_021851022.1">
    <property type="nucleotide sequence ID" value="XM_021995330.1"/>
</dbReference>
<dbReference type="InterPro" id="IPR001810">
    <property type="entry name" value="F-box_dom"/>
</dbReference>
<dbReference type="Pfam" id="PF12937">
    <property type="entry name" value="F-box-like"/>
    <property type="match status" value="1"/>
</dbReference>
<dbReference type="GO" id="GO:1905761">
    <property type="term" value="F:SCF ubiquitin ligase complex binding"/>
    <property type="evidence" value="ECO:0000318"/>
    <property type="project" value="GO_Central"/>
</dbReference>
<evidence type="ECO:0000313" key="2">
    <source>
        <dbReference type="Proteomes" id="UP000813463"/>
    </source>
</evidence>
<dbReference type="PANTHER" id="PTHR38926">
    <property type="entry name" value="F-BOX DOMAIN CONTAINING PROTEIN, EXPRESSED"/>
    <property type="match status" value="1"/>
</dbReference>
<sequence>MASMQSLFPIPPPMEEPRNWLELPRDVTLMILMKLEAVEILETAQFVCKLWYNLCKDPSMWRSIVMLNLDEPELSGKYQSMLCSAVDRSSGGLINLSIEGFGSNEIFSYIAQRSSHLKLLRLACCYTISADALIDAFEKLPLLEELELTLSPFSAEQIINIIHRCTFLKTFKLNEQGSKNPTLACDDEALAIAVSMPELRHLQLIGNSMTNDGLKAILDNCSHLKSLDLRACFHLNLVGNLAKRCCEQIKDLRRPNDSTDDYNYLTTDYDSDFDEMYADEYDDMDYVSDDDHYEFSDDDDHPSYYPDYD</sequence>
<keyword evidence="2" id="KW-1185">Reference proteome</keyword>
<accession>A0A9R0IKI3</accession>
<gene>
    <name evidence="3 4 5" type="primary">LOC110790553</name>
</gene>
<dbReference type="Proteomes" id="UP000813463">
    <property type="component" value="Chromosome 5"/>
</dbReference>
<dbReference type="SUPFAM" id="SSF81383">
    <property type="entry name" value="F-box domain"/>
    <property type="match status" value="1"/>
</dbReference>
<dbReference type="AlphaFoldDB" id="A0A9R0IKI3"/>
<reference evidence="3 4" key="2">
    <citation type="submission" date="2025-04" db="UniProtKB">
        <authorList>
            <consortium name="RefSeq"/>
        </authorList>
    </citation>
    <scope>IDENTIFICATION</scope>
    <source>
        <tissue evidence="5">Leaf</tissue>
    </source>
</reference>
<dbReference type="PANTHER" id="PTHR38926:SF2">
    <property type="entry name" value="F-BOX_LRR-REPEAT PROTEIN 21-RELATED"/>
    <property type="match status" value="1"/>
</dbReference>
<proteinExistence type="predicted"/>
<dbReference type="RefSeq" id="XP_021851021.1">
    <property type="nucleotide sequence ID" value="XM_021995329.1"/>
</dbReference>
<evidence type="ECO:0000259" key="1">
    <source>
        <dbReference type="PROSITE" id="PS50181"/>
    </source>
</evidence>
<protein>
    <submittedName>
        <fullName evidence="3 4">F-box/LRR-repeat protein 23</fullName>
    </submittedName>
</protein>
<dbReference type="SUPFAM" id="SSF52047">
    <property type="entry name" value="RNI-like"/>
    <property type="match status" value="1"/>
</dbReference>
<dbReference type="InterPro" id="IPR032675">
    <property type="entry name" value="LRR_dom_sf"/>
</dbReference>
<dbReference type="CDD" id="cd22164">
    <property type="entry name" value="F-box_AtSKIP19-like"/>
    <property type="match status" value="1"/>
</dbReference>
<name>A0A9R0IKI3_SPIOL</name>
<dbReference type="RefSeq" id="XP_056683991.1">
    <property type="nucleotide sequence ID" value="XM_056828013.1"/>
</dbReference>
<dbReference type="InterPro" id="IPR036047">
    <property type="entry name" value="F-box-like_dom_sf"/>
</dbReference>
<dbReference type="GeneID" id="110790553"/>
<evidence type="ECO:0000313" key="4">
    <source>
        <dbReference type="RefSeq" id="XP_021851022.1"/>
    </source>
</evidence>
<dbReference type="KEGG" id="soe:110790553"/>
<organism evidence="2 4">
    <name type="scientific">Spinacia oleracea</name>
    <name type="common">Spinach</name>
    <dbReference type="NCBI Taxonomy" id="3562"/>
    <lineage>
        <taxon>Eukaryota</taxon>
        <taxon>Viridiplantae</taxon>
        <taxon>Streptophyta</taxon>
        <taxon>Embryophyta</taxon>
        <taxon>Tracheophyta</taxon>
        <taxon>Spermatophyta</taxon>
        <taxon>Magnoliopsida</taxon>
        <taxon>eudicotyledons</taxon>
        <taxon>Gunneridae</taxon>
        <taxon>Pentapetalae</taxon>
        <taxon>Caryophyllales</taxon>
        <taxon>Chenopodiaceae</taxon>
        <taxon>Chenopodioideae</taxon>
        <taxon>Anserineae</taxon>
        <taxon>Spinacia</taxon>
    </lineage>
</organism>
<evidence type="ECO:0000313" key="5">
    <source>
        <dbReference type="RefSeq" id="XP_056683991.1"/>
    </source>
</evidence>
<evidence type="ECO:0000313" key="3">
    <source>
        <dbReference type="RefSeq" id="XP_021851021.1"/>
    </source>
</evidence>